<dbReference type="EMBL" id="ABEU02000022">
    <property type="protein sequence ID" value="PNR30591.1"/>
    <property type="molecule type" value="Genomic_DNA"/>
</dbReference>
<dbReference type="InterPro" id="IPR036397">
    <property type="entry name" value="RNaseH_sf"/>
</dbReference>
<dbReference type="Gramene" id="Pp3c22_8900V3.1">
    <property type="protein sequence ID" value="PAC:32903528.CDS.1"/>
    <property type="gene ID" value="Pp3c22_8900"/>
</dbReference>
<reference evidence="3" key="3">
    <citation type="submission" date="2020-12" db="UniProtKB">
        <authorList>
            <consortium name="EnsemblPlants"/>
        </authorList>
    </citation>
    <scope>IDENTIFICATION</scope>
</reference>
<dbReference type="GO" id="GO:0015074">
    <property type="term" value="P:DNA integration"/>
    <property type="evidence" value="ECO:0007669"/>
    <property type="project" value="InterPro"/>
</dbReference>
<evidence type="ECO:0000313" key="4">
    <source>
        <dbReference type="Proteomes" id="UP000006727"/>
    </source>
</evidence>
<dbReference type="InterPro" id="IPR001584">
    <property type="entry name" value="Integrase_cat-core"/>
</dbReference>
<dbReference type="InterPro" id="IPR012337">
    <property type="entry name" value="RNaseH-like_sf"/>
</dbReference>
<keyword evidence="4" id="KW-1185">Reference proteome</keyword>
<gene>
    <name evidence="2" type="ORF">PHYPA_026907</name>
</gene>
<dbReference type="SUPFAM" id="SSF53098">
    <property type="entry name" value="Ribonuclease H-like"/>
    <property type="match status" value="1"/>
</dbReference>
<dbReference type="InParanoid" id="A0A2K1IMT7"/>
<reference evidence="2 4" key="2">
    <citation type="journal article" date="2018" name="Plant J.">
        <title>The Physcomitrella patens chromosome-scale assembly reveals moss genome structure and evolution.</title>
        <authorList>
            <person name="Lang D."/>
            <person name="Ullrich K.K."/>
            <person name="Murat F."/>
            <person name="Fuchs J."/>
            <person name="Jenkins J."/>
            <person name="Haas F.B."/>
            <person name="Piednoel M."/>
            <person name="Gundlach H."/>
            <person name="Van Bel M."/>
            <person name="Meyberg R."/>
            <person name="Vives C."/>
            <person name="Morata J."/>
            <person name="Symeonidi A."/>
            <person name="Hiss M."/>
            <person name="Muchero W."/>
            <person name="Kamisugi Y."/>
            <person name="Saleh O."/>
            <person name="Blanc G."/>
            <person name="Decker E.L."/>
            <person name="van Gessel N."/>
            <person name="Grimwood J."/>
            <person name="Hayes R.D."/>
            <person name="Graham S.W."/>
            <person name="Gunter L.E."/>
            <person name="McDaniel S.F."/>
            <person name="Hoernstein S.N.W."/>
            <person name="Larsson A."/>
            <person name="Li F.W."/>
            <person name="Perroud P.F."/>
            <person name="Phillips J."/>
            <person name="Ranjan P."/>
            <person name="Rokshar D.S."/>
            <person name="Rothfels C.J."/>
            <person name="Schneider L."/>
            <person name="Shu S."/>
            <person name="Stevenson D.W."/>
            <person name="Thummler F."/>
            <person name="Tillich M."/>
            <person name="Villarreal Aguilar J.C."/>
            <person name="Widiez T."/>
            <person name="Wong G.K."/>
            <person name="Wymore A."/>
            <person name="Zhang Y."/>
            <person name="Zimmer A.D."/>
            <person name="Quatrano R.S."/>
            <person name="Mayer K.F.X."/>
            <person name="Goodstein D."/>
            <person name="Casacuberta J.M."/>
            <person name="Vandepoele K."/>
            <person name="Reski R."/>
            <person name="Cuming A.C."/>
            <person name="Tuskan G.A."/>
            <person name="Maumus F."/>
            <person name="Salse J."/>
            <person name="Schmutz J."/>
            <person name="Rensing S.A."/>
        </authorList>
    </citation>
    <scope>NUCLEOTIDE SEQUENCE [LARGE SCALE GENOMIC DNA]</scope>
    <source>
        <strain evidence="3 4">cv. Gransden 2004</strain>
    </source>
</reference>
<dbReference type="EnsemblPlants" id="Pp3c22_8900V3.1">
    <property type="protein sequence ID" value="PAC:32903528.CDS.1"/>
    <property type="gene ID" value="Pp3c22_8900"/>
</dbReference>
<organism evidence="2">
    <name type="scientific">Physcomitrium patens</name>
    <name type="common">Spreading-leaved earth moss</name>
    <name type="synonym">Physcomitrella patens</name>
    <dbReference type="NCBI Taxonomy" id="3218"/>
    <lineage>
        <taxon>Eukaryota</taxon>
        <taxon>Viridiplantae</taxon>
        <taxon>Streptophyta</taxon>
        <taxon>Embryophyta</taxon>
        <taxon>Bryophyta</taxon>
        <taxon>Bryophytina</taxon>
        <taxon>Bryopsida</taxon>
        <taxon>Funariidae</taxon>
        <taxon>Funariales</taxon>
        <taxon>Funariaceae</taxon>
        <taxon>Physcomitrium</taxon>
    </lineage>
</organism>
<evidence type="ECO:0000313" key="2">
    <source>
        <dbReference type="EMBL" id="PNR30591.1"/>
    </source>
</evidence>
<dbReference type="GO" id="GO:0003676">
    <property type="term" value="F:nucleic acid binding"/>
    <property type="evidence" value="ECO:0007669"/>
    <property type="project" value="InterPro"/>
</dbReference>
<protein>
    <recommendedName>
        <fullName evidence="1">Integrase catalytic domain-containing protein</fullName>
    </recommendedName>
</protein>
<accession>A0A2K1IMT7</accession>
<dbReference type="AlphaFoldDB" id="A0A2K1IMT7"/>
<proteinExistence type="predicted"/>
<dbReference type="Gene3D" id="3.30.420.10">
    <property type="entry name" value="Ribonuclease H-like superfamily/Ribonuclease H"/>
    <property type="match status" value="1"/>
</dbReference>
<sequence length="70" mass="8195">MAFFDQVLTNFGTLIEVLKDQRREFLRMFEALYTKALIDHCTTSKNHPKANGLAEQIVQIIKHDLQKYVI</sequence>
<evidence type="ECO:0000313" key="3">
    <source>
        <dbReference type="EnsemblPlants" id="PAC:32903528.CDS.1"/>
    </source>
</evidence>
<dbReference type="Proteomes" id="UP000006727">
    <property type="component" value="Chromosome 22"/>
</dbReference>
<dbReference type="PROSITE" id="PS50994">
    <property type="entry name" value="INTEGRASE"/>
    <property type="match status" value="1"/>
</dbReference>
<name>A0A2K1IMT7_PHYPA</name>
<feature type="domain" description="Integrase catalytic" evidence="1">
    <location>
        <begin position="1"/>
        <end position="70"/>
    </location>
</feature>
<reference evidence="2 4" key="1">
    <citation type="journal article" date="2008" name="Science">
        <title>The Physcomitrella genome reveals evolutionary insights into the conquest of land by plants.</title>
        <authorList>
            <person name="Rensing S."/>
            <person name="Lang D."/>
            <person name="Zimmer A."/>
            <person name="Terry A."/>
            <person name="Salamov A."/>
            <person name="Shapiro H."/>
            <person name="Nishiyama T."/>
            <person name="Perroud P.-F."/>
            <person name="Lindquist E."/>
            <person name="Kamisugi Y."/>
            <person name="Tanahashi T."/>
            <person name="Sakakibara K."/>
            <person name="Fujita T."/>
            <person name="Oishi K."/>
            <person name="Shin-I T."/>
            <person name="Kuroki Y."/>
            <person name="Toyoda A."/>
            <person name="Suzuki Y."/>
            <person name="Hashimoto A."/>
            <person name="Yamaguchi K."/>
            <person name="Sugano A."/>
            <person name="Kohara Y."/>
            <person name="Fujiyama A."/>
            <person name="Anterola A."/>
            <person name="Aoki S."/>
            <person name="Ashton N."/>
            <person name="Barbazuk W.B."/>
            <person name="Barker E."/>
            <person name="Bennetzen J."/>
            <person name="Bezanilla M."/>
            <person name="Blankenship R."/>
            <person name="Cho S.H."/>
            <person name="Dutcher S."/>
            <person name="Estelle M."/>
            <person name="Fawcett J.A."/>
            <person name="Gundlach H."/>
            <person name="Hanada K."/>
            <person name="Heyl A."/>
            <person name="Hicks K.A."/>
            <person name="Hugh J."/>
            <person name="Lohr M."/>
            <person name="Mayer K."/>
            <person name="Melkozernov A."/>
            <person name="Murata T."/>
            <person name="Nelson D."/>
            <person name="Pils B."/>
            <person name="Prigge M."/>
            <person name="Reiss B."/>
            <person name="Renner T."/>
            <person name="Rombauts S."/>
            <person name="Rushton P."/>
            <person name="Sanderfoot A."/>
            <person name="Schween G."/>
            <person name="Shiu S.-H."/>
            <person name="Stueber K."/>
            <person name="Theodoulou F.L."/>
            <person name="Tu H."/>
            <person name="Van de Peer Y."/>
            <person name="Verrier P.J."/>
            <person name="Waters E."/>
            <person name="Wood A."/>
            <person name="Yang L."/>
            <person name="Cove D."/>
            <person name="Cuming A."/>
            <person name="Hasebe M."/>
            <person name="Lucas S."/>
            <person name="Mishler D.B."/>
            <person name="Reski R."/>
            <person name="Grigoriev I."/>
            <person name="Quatrano R.S."/>
            <person name="Boore J.L."/>
        </authorList>
    </citation>
    <scope>NUCLEOTIDE SEQUENCE [LARGE SCALE GENOMIC DNA]</scope>
    <source>
        <strain evidence="3 4">cv. Gransden 2004</strain>
    </source>
</reference>
<evidence type="ECO:0000259" key="1">
    <source>
        <dbReference type="PROSITE" id="PS50994"/>
    </source>
</evidence>